<accession>A0A8D8M221</accession>
<dbReference type="InterPro" id="IPR038286">
    <property type="entry name" value="IPK_sf"/>
</dbReference>
<dbReference type="GO" id="GO:0005634">
    <property type="term" value="C:nucleus"/>
    <property type="evidence" value="ECO:0007669"/>
    <property type="project" value="TreeGrafter"/>
</dbReference>
<feature type="compositionally biased region" description="Polar residues" evidence="5">
    <location>
        <begin position="144"/>
        <end position="159"/>
    </location>
</feature>
<evidence type="ECO:0000256" key="1">
    <source>
        <dbReference type="ARBA" id="ARBA00007374"/>
    </source>
</evidence>
<feature type="compositionally biased region" description="Polar residues" evidence="5">
    <location>
        <begin position="392"/>
        <end position="401"/>
    </location>
</feature>
<reference evidence="6" key="1">
    <citation type="submission" date="2021-05" db="EMBL/GenBank/DDBJ databases">
        <authorList>
            <person name="Alioto T."/>
            <person name="Alioto T."/>
            <person name="Gomez Garrido J."/>
        </authorList>
    </citation>
    <scope>NUCLEOTIDE SEQUENCE</scope>
</reference>
<evidence type="ECO:0000256" key="5">
    <source>
        <dbReference type="SAM" id="MobiDB-lite"/>
    </source>
</evidence>
<dbReference type="AlphaFoldDB" id="A0A8D8M221"/>
<dbReference type="PANTHER" id="PTHR12400">
    <property type="entry name" value="INOSITOL POLYPHOSPHATE KINASE"/>
    <property type="match status" value="1"/>
</dbReference>
<dbReference type="Pfam" id="PF03770">
    <property type="entry name" value="IPK"/>
    <property type="match status" value="1"/>
</dbReference>
<evidence type="ECO:0000256" key="3">
    <source>
        <dbReference type="ARBA" id="ARBA00022777"/>
    </source>
</evidence>
<dbReference type="InterPro" id="IPR005522">
    <property type="entry name" value="IPK"/>
</dbReference>
<feature type="compositionally biased region" description="Low complexity" evidence="5">
    <location>
        <begin position="407"/>
        <end position="434"/>
    </location>
</feature>
<keyword evidence="3 4" id="KW-0418">Kinase</keyword>
<evidence type="ECO:0000256" key="4">
    <source>
        <dbReference type="RuleBase" id="RU363090"/>
    </source>
</evidence>
<organism evidence="6">
    <name type="scientific">Cacopsylla melanoneura</name>
    <dbReference type="NCBI Taxonomy" id="428564"/>
    <lineage>
        <taxon>Eukaryota</taxon>
        <taxon>Metazoa</taxon>
        <taxon>Ecdysozoa</taxon>
        <taxon>Arthropoda</taxon>
        <taxon>Hexapoda</taxon>
        <taxon>Insecta</taxon>
        <taxon>Pterygota</taxon>
        <taxon>Neoptera</taxon>
        <taxon>Paraneoptera</taxon>
        <taxon>Hemiptera</taxon>
        <taxon>Sternorrhyncha</taxon>
        <taxon>Psylloidea</taxon>
        <taxon>Psyllidae</taxon>
        <taxon>Psyllinae</taxon>
        <taxon>Cacopsylla</taxon>
    </lineage>
</organism>
<protein>
    <recommendedName>
        <fullName evidence="4">Kinase</fullName>
        <ecNumber evidence="4">2.7.-.-</ecNumber>
    </recommendedName>
</protein>
<dbReference type="GO" id="GO:0032958">
    <property type="term" value="P:inositol phosphate biosynthetic process"/>
    <property type="evidence" value="ECO:0007669"/>
    <property type="project" value="InterPro"/>
</dbReference>
<feature type="compositionally biased region" description="Low complexity" evidence="5">
    <location>
        <begin position="480"/>
        <end position="497"/>
    </location>
</feature>
<dbReference type="PANTHER" id="PTHR12400:SF21">
    <property type="entry name" value="KINASE"/>
    <property type="match status" value="1"/>
</dbReference>
<feature type="region of interest" description="Disordered" evidence="5">
    <location>
        <begin position="363"/>
        <end position="503"/>
    </location>
</feature>
<dbReference type="SUPFAM" id="SSF56104">
    <property type="entry name" value="SAICAR synthase-like"/>
    <property type="match status" value="1"/>
</dbReference>
<feature type="region of interest" description="Disordered" evidence="5">
    <location>
        <begin position="144"/>
        <end position="164"/>
    </location>
</feature>
<dbReference type="GO" id="GO:0000828">
    <property type="term" value="F:inositol hexakisphosphate kinase activity"/>
    <property type="evidence" value="ECO:0007669"/>
    <property type="project" value="TreeGrafter"/>
</dbReference>
<name>A0A8D8M221_9HEMI</name>
<dbReference type="GO" id="GO:0005737">
    <property type="term" value="C:cytoplasm"/>
    <property type="evidence" value="ECO:0007669"/>
    <property type="project" value="TreeGrafter"/>
</dbReference>
<dbReference type="EC" id="2.7.-.-" evidence="4"/>
<dbReference type="GO" id="GO:0046854">
    <property type="term" value="P:phosphatidylinositol phosphate biosynthetic process"/>
    <property type="evidence" value="ECO:0007669"/>
    <property type="project" value="TreeGrafter"/>
</dbReference>
<comment type="similarity">
    <text evidence="1 4">Belongs to the inositol phosphokinase (IPK) family.</text>
</comment>
<feature type="compositionally biased region" description="Acidic residues" evidence="5">
    <location>
        <begin position="448"/>
        <end position="461"/>
    </location>
</feature>
<evidence type="ECO:0000256" key="2">
    <source>
        <dbReference type="ARBA" id="ARBA00022679"/>
    </source>
</evidence>
<proteinExistence type="inferred from homology"/>
<sequence length="572" mass="62977">MVYLCSEWGMGDEHFGKQISSTLYGSTPGFLNLVGHSHHSLINGVSPDQLNASHLSHSISSLSSSSSSSGSSSEDDEVALRPLNNQVGGHTRFFLLDQSTICKPLNPRELVFYQNIPQEVEMFVPKYKGVMQACNTSTDQVEQRYSPSFNPERSASAPVTANKRKRDDIVRMKVHRTAAATPDNSCTSSPSNTLRPDHSNELYFLLLENITDSYTNPCILDLKMGTRQHGDDASAEKRSKQMAKCAASTSALLGVRLCGMQVYQADSENYKKRDKYWGRELTEEGLKNALFCFFHNGYTLRVHVIRRVLHKLDKLRRVIEKQTSYRFYSCSLLVVYEGTYPIESKAAPSMPGTCPMESNPVPSIPESAEGIESISTSGGDKSFCPISEETMDATSLTNTRSDPAPPTTTTSSPSLSLCDDVSSSSLSTFELLASGRGPPPRHYHVPETTDEEDEEDEDDAGNTDKGVNKRARTLNSKQNSISSLVPPSPSSSSQSLLPKRKFKAMSVTSAPPLLSPPEPKVDLRIIDFAHTTLASKKHNNYAVHHGPDAGFLRGLDSLKMFLTEILNEYGEK</sequence>
<keyword evidence="2 4" id="KW-0808">Transferase</keyword>
<dbReference type="EMBL" id="HBUF01048009">
    <property type="protein sequence ID" value="CAG6620565.1"/>
    <property type="molecule type" value="Transcribed_RNA"/>
</dbReference>
<evidence type="ECO:0000313" key="6">
    <source>
        <dbReference type="EMBL" id="CAG6620565.1"/>
    </source>
</evidence>
<dbReference type="Gene3D" id="3.30.470.160">
    <property type="entry name" value="Inositol polyphosphate kinase"/>
    <property type="match status" value="1"/>
</dbReference>